<accession>A0A1D2NH24</accession>
<reference evidence="2 3" key="1">
    <citation type="journal article" date="2016" name="Genome Biol. Evol.">
        <title>Gene Family Evolution Reflects Adaptation to Soil Environmental Stressors in the Genome of the Collembolan Orchesella cincta.</title>
        <authorList>
            <person name="Faddeeva-Vakhrusheva A."/>
            <person name="Derks M.F."/>
            <person name="Anvar S.Y."/>
            <person name="Agamennone V."/>
            <person name="Suring W."/>
            <person name="Smit S."/>
            <person name="van Straalen N.M."/>
            <person name="Roelofs D."/>
        </authorList>
    </citation>
    <scope>NUCLEOTIDE SEQUENCE [LARGE SCALE GENOMIC DNA]</scope>
    <source>
        <tissue evidence="2">Mixed pool</tissue>
    </source>
</reference>
<comment type="caution">
    <text evidence="2">The sequence shown here is derived from an EMBL/GenBank/DDBJ whole genome shotgun (WGS) entry which is preliminary data.</text>
</comment>
<keyword evidence="1" id="KW-0732">Signal</keyword>
<feature type="signal peptide" evidence="1">
    <location>
        <begin position="1"/>
        <end position="19"/>
    </location>
</feature>
<dbReference type="Proteomes" id="UP000094527">
    <property type="component" value="Unassembled WGS sequence"/>
</dbReference>
<feature type="chain" id="PRO_5008905556" evidence="1">
    <location>
        <begin position="20"/>
        <end position="186"/>
    </location>
</feature>
<organism evidence="2 3">
    <name type="scientific">Orchesella cincta</name>
    <name type="common">Springtail</name>
    <name type="synonym">Podura cincta</name>
    <dbReference type="NCBI Taxonomy" id="48709"/>
    <lineage>
        <taxon>Eukaryota</taxon>
        <taxon>Metazoa</taxon>
        <taxon>Ecdysozoa</taxon>
        <taxon>Arthropoda</taxon>
        <taxon>Hexapoda</taxon>
        <taxon>Collembola</taxon>
        <taxon>Entomobryomorpha</taxon>
        <taxon>Entomobryoidea</taxon>
        <taxon>Orchesellidae</taxon>
        <taxon>Orchesellinae</taxon>
        <taxon>Orchesella</taxon>
    </lineage>
</organism>
<sequence length="186" mass="21050">MLSISILWFLTLTLTMASARSHHPEILSKNETTLSGTSRPIENNWLIGDEVFPESVSIRPPPQPVIQKVHENSVDVDPENRTTWFWLTGTDNQKADDQSLQSIWELSKNVYKIFKESVKAHPQTAHNLTSLIGNSSEGISILIENINNSKLTLDKLRHSLNMSSQRAELSIWLLFICVLVYAEALQ</sequence>
<protein>
    <submittedName>
        <fullName evidence="2">Uncharacterized protein</fullName>
    </submittedName>
</protein>
<proteinExistence type="predicted"/>
<evidence type="ECO:0000313" key="3">
    <source>
        <dbReference type="Proteomes" id="UP000094527"/>
    </source>
</evidence>
<dbReference type="AlphaFoldDB" id="A0A1D2NH24"/>
<gene>
    <name evidence="2" type="ORF">Ocin01_02144</name>
</gene>
<dbReference type="EMBL" id="LJIJ01000041">
    <property type="protein sequence ID" value="ODN04547.1"/>
    <property type="molecule type" value="Genomic_DNA"/>
</dbReference>
<keyword evidence="3" id="KW-1185">Reference proteome</keyword>
<evidence type="ECO:0000256" key="1">
    <source>
        <dbReference type="SAM" id="SignalP"/>
    </source>
</evidence>
<name>A0A1D2NH24_ORCCI</name>
<evidence type="ECO:0000313" key="2">
    <source>
        <dbReference type="EMBL" id="ODN04547.1"/>
    </source>
</evidence>